<proteinExistence type="predicted"/>
<protein>
    <submittedName>
        <fullName evidence="2">Protease inhibitor, Kazal-type</fullName>
    </submittedName>
</protein>
<dbReference type="eggNOG" id="ENOG5033HVC">
    <property type="taxonomic scope" value="Bacteria"/>
</dbReference>
<dbReference type="AlphaFoldDB" id="A0A084UEE9"/>
<dbReference type="PANTHER" id="PTHR21131">
    <property type="entry name" value="SERINE-TYPE ENDOPEPTIDASE INHIBITOR"/>
    <property type="match status" value="1"/>
</dbReference>
<dbReference type="OrthoDB" id="9800302at2"/>
<gene>
    <name evidence="2" type="ORF">EL18_02383</name>
</gene>
<accession>A0A084UEE9</accession>
<name>A0A084UEE9_9HYPH</name>
<keyword evidence="3" id="KW-1185">Reference proteome</keyword>
<feature type="domain" description="Kazal-like" evidence="1">
    <location>
        <begin position="89"/>
        <end position="137"/>
    </location>
</feature>
<dbReference type="PATRIC" id="fig|472175.3.peg.2374"/>
<dbReference type="Proteomes" id="UP000053675">
    <property type="component" value="Unassembled WGS sequence"/>
</dbReference>
<evidence type="ECO:0000313" key="3">
    <source>
        <dbReference type="Proteomes" id="UP000053675"/>
    </source>
</evidence>
<sequence>MSLISNTIRLSVLSAAAFIITSCTVVVDEGPVRPMPPRPDRPQMCTQQYEPVCAVRGDRQRTFGNACTARAEGWRPIHPGECRRRPPQSERPDRLNRVCTREYAPVCARRGNRIRTFGNACSARAQDFRVLHRGECR</sequence>
<evidence type="ECO:0000259" key="1">
    <source>
        <dbReference type="PROSITE" id="PS51465"/>
    </source>
</evidence>
<dbReference type="STRING" id="472175.EL18_02383"/>
<dbReference type="RefSeq" id="WP_051914071.1">
    <property type="nucleotide sequence ID" value="NZ_JMQM01000001.1"/>
</dbReference>
<dbReference type="InterPro" id="IPR036058">
    <property type="entry name" value="Kazal_dom_sf"/>
</dbReference>
<evidence type="ECO:0000313" key="2">
    <source>
        <dbReference type="EMBL" id="KFB11335.1"/>
    </source>
</evidence>
<dbReference type="PROSITE" id="PS51465">
    <property type="entry name" value="KAZAL_2"/>
    <property type="match status" value="1"/>
</dbReference>
<reference evidence="2 3" key="1">
    <citation type="submission" date="2014-05" db="EMBL/GenBank/DDBJ databases">
        <title>Draft Genome Sequence of Nitratireductor basaltis Strain UMTGB225, A Marine Bacterium Isolated from Green Barrel Tunicate.</title>
        <authorList>
            <person name="Gan H.Y."/>
        </authorList>
    </citation>
    <scope>NUCLEOTIDE SEQUENCE [LARGE SCALE GENOMIC DNA]</scope>
    <source>
        <strain evidence="2 3">UMTGB225</strain>
    </source>
</reference>
<dbReference type="PANTHER" id="PTHR21131:SF0">
    <property type="entry name" value="GEO10195P1-RELATED"/>
    <property type="match status" value="1"/>
</dbReference>
<dbReference type="SUPFAM" id="SSF100895">
    <property type="entry name" value="Kazal-type serine protease inhibitors"/>
    <property type="match status" value="2"/>
</dbReference>
<organism evidence="2 3">
    <name type="scientific">Nitratireductor basaltis</name>
    <dbReference type="NCBI Taxonomy" id="472175"/>
    <lineage>
        <taxon>Bacteria</taxon>
        <taxon>Pseudomonadati</taxon>
        <taxon>Pseudomonadota</taxon>
        <taxon>Alphaproteobacteria</taxon>
        <taxon>Hyphomicrobiales</taxon>
        <taxon>Phyllobacteriaceae</taxon>
        <taxon>Nitratireductor</taxon>
    </lineage>
</organism>
<dbReference type="InterPro" id="IPR002350">
    <property type="entry name" value="Kazal_dom"/>
</dbReference>
<comment type="caution">
    <text evidence="2">The sequence shown here is derived from an EMBL/GenBank/DDBJ whole genome shotgun (WGS) entry which is preliminary data.</text>
</comment>
<dbReference type="Pfam" id="PF07648">
    <property type="entry name" value="Kazal_2"/>
    <property type="match status" value="2"/>
</dbReference>
<dbReference type="EMBL" id="JMQM01000001">
    <property type="protein sequence ID" value="KFB11335.1"/>
    <property type="molecule type" value="Genomic_DNA"/>
</dbReference>
<dbReference type="Gene3D" id="3.30.60.30">
    <property type="match status" value="2"/>
</dbReference>
<dbReference type="InterPro" id="IPR053265">
    <property type="entry name" value="Serpin"/>
</dbReference>
<dbReference type="CDD" id="cd00104">
    <property type="entry name" value="KAZAL_FS"/>
    <property type="match status" value="1"/>
</dbReference>